<protein>
    <submittedName>
        <fullName evidence="2">Uncharacterized protein</fullName>
    </submittedName>
</protein>
<keyword evidence="3" id="KW-1185">Reference proteome</keyword>
<keyword evidence="1" id="KW-1133">Transmembrane helix</keyword>
<evidence type="ECO:0000256" key="1">
    <source>
        <dbReference type="SAM" id="Phobius"/>
    </source>
</evidence>
<sequence>MQEVSVHTVGPGLWGCAAALALITGAILLGVVDQIRWFRRPPGWARSLACVCLLIATGFAVWAATRYSDVQVAAAGFGPGWNCPPLPGGGAVVCFRDRPAVPPNN</sequence>
<dbReference type="EMBL" id="JAVDPW010000004">
    <property type="protein sequence ID" value="MDR6290378.1"/>
    <property type="molecule type" value="Genomic_DNA"/>
</dbReference>
<evidence type="ECO:0000313" key="3">
    <source>
        <dbReference type="Proteomes" id="UP001262410"/>
    </source>
</evidence>
<accession>A0ABU1JPX6</accession>
<comment type="caution">
    <text evidence="2">The sequence shown here is derived from an EMBL/GenBank/DDBJ whole genome shotgun (WGS) entry which is preliminary data.</text>
</comment>
<organism evidence="2 3">
    <name type="scientific">Inquilinus ginsengisoli</name>
    <dbReference type="NCBI Taxonomy" id="363840"/>
    <lineage>
        <taxon>Bacteria</taxon>
        <taxon>Pseudomonadati</taxon>
        <taxon>Pseudomonadota</taxon>
        <taxon>Alphaproteobacteria</taxon>
        <taxon>Rhodospirillales</taxon>
        <taxon>Rhodospirillaceae</taxon>
        <taxon>Inquilinus</taxon>
    </lineage>
</organism>
<gene>
    <name evidence="2" type="ORF">E9232_002899</name>
</gene>
<feature type="transmembrane region" description="Helical" evidence="1">
    <location>
        <begin position="44"/>
        <end position="64"/>
    </location>
</feature>
<feature type="transmembrane region" description="Helical" evidence="1">
    <location>
        <begin position="12"/>
        <end position="32"/>
    </location>
</feature>
<evidence type="ECO:0000313" key="2">
    <source>
        <dbReference type="EMBL" id="MDR6290378.1"/>
    </source>
</evidence>
<keyword evidence="1" id="KW-0812">Transmembrane</keyword>
<reference evidence="2 3" key="1">
    <citation type="submission" date="2023-07" db="EMBL/GenBank/DDBJ databases">
        <title>Sorghum-associated microbial communities from plants grown in Nebraska, USA.</title>
        <authorList>
            <person name="Schachtman D."/>
        </authorList>
    </citation>
    <scope>NUCLEOTIDE SEQUENCE [LARGE SCALE GENOMIC DNA]</scope>
    <source>
        <strain evidence="2 3">584</strain>
    </source>
</reference>
<name>A0ABU1JPX6_9PROT</name>
<keyword evidence="1" id="KW-0472">Membrane</keyword>
<proteinExistence type="predicted"/>
<dbReference type="Proteomes" id="UP001262410">
    <property type="component" value="Unassembled WGS sequence"/>
</dbReference>